<dbReference type="Gene3D" id="1.25.40.10">
    <property type="entry name" value="Tetratricopeptide repeat domain"/>
    <property type="match status" value="2"/>
</dbReference>
<dbReference type="Pfam" id="PF00069">
    <property type="entry name" value="Pkinase"/>
    <property type="match status" value="1"/>
</dbReference>
<keyword evidence="1" id="KW-0677">Repeat</keyword>
<feature type="domain" description="Protein kinase" evidence="8">
    <location>
        <begin position="84"/>
        <end position="382"/>
    </location>
</feature>
<dbReference type="eggNOG" id="COG0515">
    <property type="taxonomic scope" value="Bacteria"/>
</dbReference>
<dbReference type="InterPro" id="IPR017441">
    <property type="entry name" value="Protein_kinase_ATP_BS"/>
</dbReference>
<dbReference type="PROSITE" id="PS00108">
    <property type="entry name" value="PROTEIN_KINASE_ST"/>
    <property type="match status" value="1"/>
</dbReference>
<evidence type="ECO:0000256" key="7">
    <source>
        <dbReference type="SAM" id="MobiDB-lite"/>
    </source>
</evidence>
<reference evidence="9 10" key="1">
    <citation type="submission" date="2007-06" db="EMBL/GenBank/DDBJ databases">
        <authorList>
            <person name="Shimkets L."/>
            <person name="Ferriera S."/>
            <person name="Johnson J."/>
            <person name="Kravitz S."/>
            <person name="Beeson K."/>
            <person name="Sutton G."/>
            <person name="Rogers Y.-H."/>
            <person name="Friedman R."/>
            <person name="Frazier M."/>
            <person name="Venter J.C."/>
        </authorList>
    </citation>
    <scope>NUCLEOTIDE SEQUENCE [LARGE SCALE GENOMIC DNA]</scope>
    <source>
        <strain evidence="9 10">SIR-1</strain>
    </source>
</reference>
<dbReference type="SUPFAM" id="SSF56112">
    <property type="entry name" value="Protein kinase-like (PK-like)"/>
    <property type="match status" value="1"/>
</dbReference>
<evidence type="ECO:0000256" key="1">
    <source>
        <dbReference type="ARBA" id="ARBA00022737"/>
    </source>
</evidence>
<evidence type="ECO:0000313" key="9">
    <source>
        <dbReference type="EMBL" id="EDM77401.1"/>
    </source>
</evidence>
<dbReference type="Pfam" id="PF17874">
    <property type="entry name" value="TPR_MalT"/>
    <property type="match status" value="1"/>
</dbReference>
<keyword evidence="10" id="KW-1185">Reference proteome</keyword>
<dbReference type="Gene3D" id="1.10.510.10">
    <property type="entry name" value="Transferase(Phosphotransferase) domain 1"/>
    <property type="match status" value="1"/>
</dbReference>
<dbReference type="PROSITE" id="PS50005">
    <property type="entry name" value="TPR"/>
    <property type="match status" value="3"/>
</dbReference>
<dbReference type="Gene3D" id="3.30.200.20">
    <property type="entry name" value="Phosphorylase Kinase, domain 1"/>
    <property type="match status" value="1"/>
</dbReference>
<evidence type="ECO:0000256" key="2">
    <source>
        <dbReference type="ARBA" id="ARBA00022741"/>
    </source>
</evidence>
<keyword evidence="3 5" id="KW-0802">TPR repeat</keyword>
<evidence type="ECO:0000259" key="8">
    <source>
        <dbReference type="PROSITE" id="PS50011"/>
    </source>
</evidence>
<dbReference type="InterPro" id="IPR008271">
    <property type="entry name" value="Ser/Thr_kinase_AS"/>
</dbReference>
<name>A6G9K7_9BACT</name>
<feature type="repeat" description="TPR" evidence="5">
    <location>
        <begin position="880"/>
        <end position="913"/>
    </location>
</feature>
<dbReference type="InterPro" id="IPR019734">
    <property type="entry name" value="TPR_rpt"/>
</dbReference>
<keyword evidence="4 6" id="KW-0067">ATP-binding</keyword>
<dbReference type="Proteomes" id="UP000005801">
    <property type="component" value="Unassembled WGS sequence"/>
</dbReference>
<feature type="repeat" description="TPR" evidence="5">
    <location>
        <begin position="754"/>
        <end position="787"/>
    </location>
</feature>
<feature type="region of interest" description="Disordered" evidence="7">
    <location>
        <begin position="1"/>
        <end position="20"/>
    </location>
</feature>
<accession>A6G9K7</accession>
<keyword evidence="9" id="KW-0418">Kinase</keyword>
<dbReference type="Pfam" id="PF13374">
    <property type="entry name" value="TPR_10"/>
    <property type="match status" value="1"/>
</dbReference>
<feature type="region of interest" description="Disordered" evidence="7">
    <location>
        <begin position="27"/>
        <end position="71"/>
    </location>
</feature>
<dbReference type="PANTHER" id="PTHR45641:SF19">
    <property type="entry name" value="NEPHROCYSTIN-3"/>
    <property type="match status" value="1"/>
</dbReference>
<dbReference type="GO" id="GO:0004672">
    <property type="term" value="F:protein kinase activity"/>
    <property type="evidence" value="ECO:0007669"/>
    <property type="project" value="InterPro"/>
</dbReference>
<keyword evidence="2 6" id="KW-0547">Nucleotide-binding</keyword>
<dbReference type="eggNOG" id="COG0457">
    <property type="taxonomic scope" value="Bacteria"/>
</dbReference>
<dbReference type="InterPro" id="IPR000719">
    <property type="entry name" value="Prot_kinase_dom"/>
</dbReference>
<dbReference type="GO" id="GO:0005524">
    <property type="term" value="F:ATP binding"/>
    <property type="evidence" value="ECO:0007669"/>
    <property type="project" value="UniProtKB-UniRule"/>
</dbReference>
<dbReference type="SUPFAM" id="SSF48452">
    <property type="entry name" value="TPR-like"/>
    <property type="match status" value="3"/>
</dbReference>
<dbReference type="InterPro" id="IPR041617">
    <property type="entry name" value="TPR_MalT"/>
</dbReference>
<evidence type="ECO:0000256" key="3">
    <source>
        <dbReference type="ARBA" id="ARBA00022803"/>
    </source>
</evidence>
<dbReference type="PANTHER" id="PTHR45641">
    <property type="entry name" value="TETRATRICOPEPTIDE REPEAT PROTEIN (AFU_ORTHOLOGUE AFUA_6G03870)"/>
    <property type="match status" value="1"/>
</dbReference>
<sequence length="1061" mass="113680">MDGFDEPIVTAGDPEAPRLESLEGAVSATTSAVDETLGAEARARTQASRGARPRSLEDTVAPGESGPGRRRPVVYARGGLIDRYVILDKLGAGAMGVVYAAHDPELDRKVALKLVRPSADGVSGESRTRLLREAQALAKLDHPNVVGVHDVGTVGEQVWIAMQFVEGRTLGAWKREARASWAEVLALMLQAGEGLAAAHEAGLLHRDFKPDNVMVGDDGVVRVMDFGLARAHREAPTDASSRAALEAAAVSTSPGLSAELTRAGAMMGTPAYMSREQFAGDPVEATTDQFSFCVTLWELVYGERPFGGGSPFEIANAVATGERRAPPPGVSAPRWLRRACERGLAPEASARHPDMRALLTALERGQARERAKRGRRWALAGLGFAAAIGAGVVGQQRHDHRQRVAGCQAEGESIDAVWNASARAALREGLLATGVPYAPETADKAIPWLDAQAKSWRETATTACTRHVVEGRWGAPTHAKARWCLEESRRELSARIATMRDADAVVVRQAVKAATSMAPPANCIDEDALAAMPPPPPPAQRDEVAAVQAQLSRAAYLRTAAKLDEGHALVEDARARADALAWPPLQIAATYSLAVSHERLANYDEAEQLAVAAYLEAVRTRSWAQAAEAASELAYIVGYNQTRFDEGLLWVEHARAIRTHGGDPLELGAAKTFGDLAAVHYKKADYAAAITNFEAALAIQRRALGADHPHVARDELNLGSTLYSSGEYPEARAKLAESVTMMRAAYGPHHPDTANALNSLGAAHLGLGEYDEAALALEESVDIYEAILGPRHEDVGDGLANLAVVYRNKQDYERARELSMEALDILEEIHGPDDLGLTATLMVLANLDIQEGELARARASYERVLAIQDKALGPEHPETAMALNNLGYLVNAQGDYPGGLAYYERALAIRKASLGAEHPKVAITLGGIGELHQQAGELGRARAAIEEGLTILEASVGPETEHVAKYLVVLADIALAQRELDDAADFAQRCIDIRTNDEAAATALAQPRWVLARALWLQSKGRGDEAERARELATQARDALREAGPEEAETLAAVEAWLSER</sequence>
<dbReference type="SMART" id="SM00028">
    <property type="entry name" value="TPR"/>
    <property type="match status" value="8"/>
</dbReference>
<feature type="repeat" description="TPR" evidence="5">
    <location>
        <begin position="670"/>
        <end position="703"/>
    </location>
</feature>
<dbReference type="AlphaFoldDB" id="A6G9K7"/>
<proteinExistence type="predicted"/>
<protein>
    <submittedName>
        <fullName evidence="9">Serine/threonine kinase family protein</fullName>
    </submittedName>
</protein>
<dbReference type="STRING" id="391625.PPSIR1_37839"/>
<dbReference type="PROSITE" id="PS00107">
    <property type="entry name" value="PROTEIN_KINASE_ATP"/>
    <property type="match status" value="1"/>
</dbReference>
<dbReference type="InterPro" id="IPR011990">
    <property type="entry name" value="TPR-like_helical_dom_sf"/>
</dbReference>
<organism evidence="9 10">
    <name type="scientific">Plesiocystis pacifica SIR-1</name>
    <dbReference type="NCBI Taxonomy" id="391625"/>
    <lineage>
        <taxon>Bacteria</taxon>
        <taxon>Pseudomonadati</taxon>
        <taxon>Myxococcota</taxon>
        <taxon>Polyangia</taxon>
        <taxon>Nannocystales</taxon>
        <taxon>Nannocystaceae</taxon>
        <taxon>Plesiocystis</taxon>
    </lineage>
</organism>
<keyword evidence="9" id="KW-0808">Transferase</keyword>
<comment type="caution">
    <text evidence="9">The sequence shown here is derived from an EMBL/GenBank/DDBJ whole genome shotgun (WGS) entry which is preliminary data.</text>
</comment>
<dbReference type="CDD" id="cd14014">
    <property type="entry name" value="STKc_PknB_like"/>
    <property type="match status" value="1"/>
</dbReference>
<dbReference type="PROSITE" id="PS50011">
    <property type="entry name" value="PROTEIN_KINASE_DOM"/>
    <property type="match status" value="1"/>
</dbReference>
<evidence type="ECO:0000256" key="4">
    <source>
        <dbReference type="ARBA" id="ARBA00022840"/>
    </source>
</evidence>
<dbReference type="InterPro" id="IPR011009">
    <property type="entry name" value="Kinase-like_dom_sf"/>
</dbReference>
<evidence type="ECO:0000256" key="6">
    <source>
        <dbReference type="PROSITE-ProRule" id="PRU10141"/>
    </source>
</evidence>
<evidence type="ECO:0000313" key="10">
    <source>
        <dbReference type="Proteomes" id="UP000005801"/>
    </source>
</evidence>
<gene>
    <name evidence="9" type="ORF">PPSIR1_37839</name>
</gene>
<feature type="binding site" evidence="6">
    <location>
        <position position="113"/>
    </location>
    <ligand>
        <name>ATP</name>
        <dbReference type="ChEBI" id="CHEBI:30616"/>
    </ligand>
</feature>
<dbReference type="EMBL" id="ABCS01000046">
    <property type="protein sequence ID" value="EDM77401.1"/>
    <property type="molecule type" value="Genomic_DNA"/>
</dbReference>
<dbReference type="Pfam" id="PF13424">
    <property type="entry name" value="TPR_12"/>
    <property type="match status" value="1"/>
</dbReference>
<evidence type="ECO:0000256" key="5">
    <source>
        <dbReference type="PROSITE-ProRule" id="PRU00339"/>
    </source>
</evidence>